<proteinExistence type="predicted"/>
<keyword evidence="2" id="KW-1185">Reference proteome</keyword>
<dbReference type="EMBL" id="JBBWWR010000007">
    <property type="protein sequence ID" value="KAK8963187.1"/>
    <property type="molecule type" value="Genomic_DNA"/>
</dbReference>
<reference evidence="1 2" key="1">
    <citation type="journal article" date="2022" name="Nat. Plants">
        <title>Genomes of leafy and leafless Platanthera orchids illuminate the evolution of mycoheterotrophy.</title>
        <authorList>
            <person name="Li M.H."/>
            <person name="Liu K.W."/>
            <person name="Li Z."/>
            <person name="Lu H.C."/>
            <person name="Ye Q.L."/>
            <person name="Zhang D."/>
            <person name="Wang J.Y."/>
            <person name="Li Y.F."/>
            <person name="Zhong Z.M."/>
            <person name="Liu X."/>
            <person name="Yu X."/>
            <person name="Liu D.K."/>
            <person name="Tu X.D."/>
            <person name="Liu B."/>
            <person name="Hao Y."/>
            <person name="Liao X.Y."/>
            <person name="Jiang Y.T."/>
            <person name="Sun W.H."/>
            <person name="Chen J."/>
            <person name="Chen Y.Q."/>
            <person name="Ai Y."/>
            <person name="Zhai J.W."/>
            <person name="Wu S.S."/>
            <person name="Zhou Z."/>
            <person name="Hsiao Y.Y."/>
            <person name="Wu W.L."/>
            <person name="Chen Y.Y."/>
            <person name="Lin Y.F."/>
            <person name="Hsu J.L."/>
            <person name="Li C.Y."/>
            <person name="Wang Z.W."/>
            <person name="Zhao X."/>
            <person name="Zhong W.Y."/>
            <person name="Ma X.K."/>
            <person name="Ma L."/>
            <person name="Huang J."/>
            <person name="Chen G.Z."/>
            <person name="Huang M.Z."/>
            <person name="Huang L."/>
            <person name="Peng D.H."/>
            <person name="Luo Y.B."/>
            <person name="Zou S.Q."/>
            <person name="Chen S.P."/>
            <person name="Lan S."/>
            <person name="Tsai W.C."/>
            <person name="Van de Peer Y."/>
            <person name="Liu Z.J."/>
        </authorList>
    </citation>
    <scope>NUCLEOTIDE SEQUENCE [LARGE SCALE GENOMIC DNA]</scope>
    <source>
        <strain evidence="1">Lor288</strain>
    </source>
</reference>
<dbReference type="Proteomes" id="UP001412067">
    <property type="component" value="Unassembled WGS sequence"/>
</dbReference>
<sequence length="159" mass="17746">MLASSSSKNFVGHSALRFVVIGDACSPPYTILDDCRFTDVIVLTFACNSSESLYRLSSYWLPGLKRVESVELSNEAREFLKRVFFEQDSDNGSNGQEWRRMWQGGCWSLRQAATWGTIVGCCFEIRAERLEANGRLLLWCSAEDGDEIGSAAEDLALAL</sequence>
<organism evidence="1 2">
    <name type="scientific">Platanthera guangdongensis</name>
    <dbReference type="NCBI Taxonomy" id="2320717"/>
    <lineage>
        <taxon>Eukaryota</taxon>
        <taxon>Viridiplantae</taxon>
        <taxon>Streptophyta</taxon>
        <taxon>Embryophyta</taxon>
        <taxon>Tracheophyta</taxon>
        <taxon>Spermatophyta</taxon>
        <taxon>Magnoliopsida</taxon>
        <taxon>Liliopsida</taxon>
        <taxon>Asparagales</taxon>
        <taxon>Orchidaceae</taxon>
        <taxon>Orchidoideae</taxon>
        <taxon>Orchideae</taxon>
        <taxon>Orchidinae</taxon>
        <taxon>Platanthera</taxon>
    </lineage>
</organism>
<evidence type="ECO:0000313" key="2">
    <source>
        <dbReference type="Proteomes" id="UP001412067"/>
    </source>
</evidence>
<protein>
    <submittedName>
        <fullName evidence="1">Uncharacterized protein</fullName>
    </submittedName>
</protein>
<gene>
    <name evidence="1" type="ORF">KSP40_PGU018751</name>
</gene>
<accession>A0ABR2MH37</accession>
<comment type="caution">
    <text evidence="1">The sequence shown here is derived from an EMBL/GenBank/DDBJ whole genome shotgun (WGS) entry which is preliminary data.</text>
</comment>
<name>A0ABR2MH37_9ASPA</name>
<evidence type="ECO:0000313" key="1">
    <source>
        <dbReference type="EMBL" id="KAK8963187.1"/>
    </source>
</evidence>